<dbReference type="AlphaFoldDB" id="A0A838ZRB3"/>
<evidence type="ECO:0000313" key="3">
    <source>
        <dbReference type="EMBL" id="MBA5628773.1"/>
    </source>
</evidence>
<dbReference type="EMBL" id="JACDZE010000001">
    <property type="protein sequence ID" value="MBA5628773.1"/>
    <property type="molecule type" value="Genomic_DNA"/>
</dbReference>
<dbReference type="SUPFAM" id="SSF56601">
    <property type="entry name" value="beta-lactamase/transpeptidase-like"/>
    <property type="match status" value="1"/>
</dbReference>
<dbReference type="InterPro" id="IPR050491">
    <property type="entry name" value="AmpC-like"/>
</dbReference>
<dbReference type="Gene3D" id="3.40.710.10">
    <property type="entry name" value="DD-peptidase/beta-lactamase superfamily"/>
    <property type="match status" value="1"/>
</dbReference>
<reference evidence="3 4" key="1">
    <citation type="submission" date="2020-07" db="EMBL/GenBank/DDBJ databases">
        <title>Moheibacter lacus sp. nov., a member of the family Flavobacteriaceae isolated from freshwater lake sediment.</title>
        <authorList>
            <person name="Liu Y."/>
        </authorList>
    </citation>
    <scope>NUCLEOTIDE SEQUENCE [LARGE SCALE GENOMIC DNA]</scope>
    <source>
        <strain evidence="3 4">BDHS18</strain>
    </source>
</reference>
<sequence length="448" mass="51016">MNLKSSISAFLFLAANLVFAQQNHYKETIDSVLHYFQENHAFSGRVTIEKNNEVLYDGDYNLFGKGKGNYKVGSVTKMFTAVLVFQLIEEEKLKLETPLSDFYPEIKNADEITIGNLLSHTSGLYEILGWDEYYLTRNQSFSKEQLLKLILNGKPEFKPNKDCSYSNSNYLLLGFILEDVTEKPYAELVKEKISDQIGLKNTYVAVSGGNQPTLDSYIFDGEDWVKDVSSDPSLPFAAGSIVSNNEDLIQFLKALFEGQLISQTSLDQMKTLKSKTIGHGLFNAPFYEKTAWGHTGRIDEFKTAAFYFPEEDLTLVITMDAGRVGINDIALPVLSKFYGKKYNYPEFYHSEITEPDFSVFEGDYKIKLAGIISVGIMRIKKAKNNFLFMTEVHDGKESEWVLLERMDENTFYSRRANAKLEFSFDKKNETDKITLEQGKFKISGVKID</sequence>
<keyword evidence="1" id="KW-0732">Signal</keyword>
<evidence type="ECO:0000259" key="2">
    <source>
        <dbReference type="Pfam" id="PF00144"/>
    </source>
</evidence>
<comment type="caution">
    <text evidence="3">The sequence shown here is derived from an EMBL/GenBank/DDBJ whole genome shotgun (WGS) entry which is preliminary data.</text>
</comment>
<proteinExistence type="predicted"/>
<dbReference type="PANTHER" id="PTHR46825">
    <property type="entry name" value="D-ALANYL-D-ALANINE-CARBOXYPEPTIDASE/ENDOPEPTIDASE AMPH"/>
    <property type="match status" value="1"/>
</dbReference>
<dbReference type="PANTHER" id="PTHR46825:SF7">
    <property type="entry name" value="D-ALANYL-D-ALANINE CARBOXYPEPTIDASE"/>
    <property type="match status" value="1"/>
</dbReference>
<keyword evidence="4" id="KW-1185">Reference proteome</keyword>
<organism evidence="3 4">
    <name type="scientific">Moheibacter lacus</name>
    <dbReference type="NCBI Taxonomy" id="2745851"/>
    <lineage>
        <taxon>Bacteria</taxon>
        <taxon>Pseudomonadati</taxon>
        <taxon>Bacteroidota</taxon>
        <taxon>Flavobacteriia</taxon>
        <taxon>Flavobacteriales</taxon>
        <taxon>Weeksellaceae</taxon>
        <taxon>Moheibacter</taxon>
    </lineage>
</organism>
<gene>
    <name evidence="3" type="ORF">HU137_03190</name>
</gene>
<evidence type="ECO:0000313" key="4">
    <source>
        <dbReference type="Proteomes" id="UP000552241"/>
    </source>
</evidence>
<dbReference type="InterPro" id="IPR001466">
    <property type="entry name" value="Beta-lactam-related"/>
</dbReference>
<dbReference type="RefSeq" id="WP_182042359.1">
    <property type="nucleotide sequence ID" value="NZ_JACDZE010000001.1"/>
</dbReference>
<feature type="signal peptide" evidence="1">
    <location>
        <begin position="1"/>
        <end position="20"/>
    </location>
</feature>
<dbReference type="Proteomes" id="UP000552241">
    <property type="component" value="Unassembled WGS sequence"/>
</dbReference>
<accession>A0A838ZRB3</accession>
<feature type="domain" description="Beta-lactamase-related" evidence="2">
    <location>
        <begin position="70"/>
        <end position="318"/>
    </location>
</feature>
<dbReference type="Pfam" id="PF00144">
    <property type="entry name" value="Beta-lactamase"/>
    <property type="match status" value="1"/>
</dbReference>
<name>A0A838ZRB3_9FLAO</name>
<feature type="chain" id="PRO_5032277575" evidence="1">
    <location>
        <begin position="21"/>
        <end position="448"/>
    </location>
</feature>
<dbReference type="InterPro" id="IPR012338">
    <property type="entry name" value="Beta-lactam/transpept-like"/>
</dbReference>
<evidence type="ECO:0000256" key="1">
    <source>
        <dbReference type="SAM" id="SignalP"/>
    </source>
</evidence>
<protein>
    <submittedName>
        <fullName evidence="3">Beta-lactamase family protein</fullName>
    </submittedName>
</protein>